<feature type="domain" description="Ketoreductase" evidence="1">
    <location>
        <begin position="19"/>
        <end position="211"/>
    </location>
</feature>
<name>A0A4P9YVN6_9FUNG</name>
<dbReference type="Gene3D" id="3.40.50.720">
    <property type="entry name" value="NAD(P)-binding Rossmann-like Domain"/>
    <property type="match status" value="1"/>
</dbReference>
<keyword evidence="3" id="KW-1185">Reference proteome</keyword>
<organism evidence="2 3">
    <name type="scientific">Syncephalis pseudoplumigaleata</name>
    <dbReference type="NCBI Taxonomy" id="1712513"/>
    <lineage>
        <taxon>Eukaryota</taxon>
        <taxon>Fungi</taxon>
        <taxon>Fungi incertae sedis</taxon>
        <taxon>Zoopagomycota</taxon>
        <taxon>Zoopagomycotina</taxon>
        <taxon>Zoopagomycetes</taxon>
        <taxon>Zoopagales</taxon>
        <taxon>Piptocephalidaceae</taxon>
        <taxon>Syncephalis</taxon>
    </lineage>
</organism>
<dbReference type="SUPFAM" id="SSF51735">
    <property type="entry name" value="NAD(P)-binding Rossmann-fold domains"/>
    <property type="match status" value="1"/>
</dbReference>
<dbReference type="GO" id="GO:0006694">
    <property type="term" value="P:steroid biosynthetic process"/>
    <property type="evidence" value="ECO:0007669"/>
    <property type="project" value="InterPro"/>
</dbReference>
<dbReference type="OrthoDB" id="10058185at2759"/>
<dbReference type="Proteomes" id="UP000278143">
    <property type="component" value="Unassembled WGS sequence"/>
</dbReference>
<dbReference type="SMART" id="SM00822">
    <property type="entry name" value="PKS_KR"/>
    <property type="match status" value="1"/>
</dbReference>
<proteinExistence type="predicted"/>
<dbReference type="PANTHER" id="PTHR43000">
    <property type="entry name" value="DTDP-D-GLUCOSE 4,6-DEHYDRATASE-RELATED"/>
    <property type="match status" value="1"/>
</dbReference>
<dbReference type="EMBL" id="KZ990445">
    <property type="protein sequence ID" value="RKP24106.1"/>
    <property type="molecule type" value="Genomic_DNA"/>
</dbReference>
<dbReference type="InterPro" id="IPR002225">
    <property type="entry name" value="3Beta_OHSteriod_DH/Estase"/>
</dbReference>
<sequence length="358" mass="40206">MEGEPRSTDALPQYNGAGEVYLVTGGEGFLGRHLVEALIRHRPAAEIRIFARKQSYFDDPPNVHYVFGDLVDRQSVHAACEGITTVFHVASLLTPNEDMLRRVNIDGTRYLLDAAREQQVRRMIFVGSSTAVLNRVPLENADETAPYTTNPPDPYMAIKAEAERLVMAWGKETGRLVCTLRPPLMFGHGDRHLAPVLMPLAKSVFSRWRLGDGSVTNVMYVENAAHALLLAEERLQPGSPVDGEVFNVHDGYVINLYELARVMAREIGLPHAEQLLRWRCPTLPVLAVAHMFDGIRVLMRPLVDWTPPLRVRDVLLVDLSHTFSAEKARKLLAYTPPISQSEGLARTRSWLRKLYDEA</sequence>
<evidence type="ECO:0000313" key="3">
    <source>
        <dbReference type="Proteomes" id="UP000278143"/>
    </source>
</evidence>
<evidence type="ECO:0000313" key="2">
    <source>
        <dbReference type="EMBL" id="RKP24106.1"/>
    </source>
</evidence>
<dbReference type="InterPro" id="IPR036291">
    <property type="entry name" value="NAD(P)-bd_dom_sf"/>
</dbReference>
<dbReference type="AlphaFoldDB" id="A0A4P9YVN6"/>
<protein>
    <recommendedName>
        <fullName evidence="1">Ketoreductase domain-containing protein</fullName>
    </recommendedName>
</protein>
<evidence type="ECO:0000259" key="1">
    <source>
        <dbReference type="SMART" id="SM00822"/>
    </source>
</evidence>
<gene>
    <name evidence="2" type="ORF">SYNPS1DRAFT_23800</name>
</gene>
<accession>A0A4P9YVN6</accession>
<dbReference type="GO" id="GO:0016616">
    <property type="term" value="F:oxidoreductase activity, acting on the CH-OH group of donors, NAD or NADP as acceptor"/>
    <property type="evidence" value="ECO:0007669"/>
    <property type="project" value="InterPro"/>
</dbReference>
<dbReference type="Pfam" id="PF01073">
    <property type="entry name" value="3Beta_HSD"/>
    <property type="match status" value="1"/>
</dbReference>
<reference evidence="3" key="1">
    <citation type="journal article" date="2018" name="Nat. Microbiol.">
        <title>Leveraging single-cell genomics to expand the fungal tree of life.</title>
        <authorList>
            <person name="Ahrendt S.R."/>
            <person name="Quandt C.A."/>
            <person name="Ciobanu D."/>
            <person name="Clum A."/>
            <person name="Salamov A."/>
            <person name="Andreopoulos B."/>
            <person name="Cheng J.F."/>
            <person name="Woyke T."/>
            <person name="Pelin A."/>
            <person name="Henrissat B."/>
            <person name="Reynolds N.K."/>
            <person name="Benny G.L."/>
            <person name="Smith M.E."/>
            <person name="James T.Y."/>
            <person name="Grigoriev I.V."/>
        </authorList>
    </citation>
    <scope>NUCLEOTIDE SEQUENCE [LARGE SCALE GENOMIC DNA]</scope>
    <source>
        <strain evidence="3">Benny S71-1</strain>
    </source>
</reference>
<dbReference type="InterPro" id="IPR057326">
    <property type="entry name" value="KR_dom"/>
</dbReference>